<evidence type="ECO:0000313" key="10">
    <source>
        <dbReference type="Proteomes" id="UP000053620"/>
    </source>
</evidence>
<dbReference type="InterPro" id="IPR036834">
    <property type="entry name" value="Bcl-2-like_sf"/>
</dbReference>
<evidence type="ECO:0000256" key="2">
    <source>
        <dbReference type="ARBA" id="ARBA00004496"/>
    </source>
</evidence>
<dbReference type="Proteomes" id="UP000053620">
    <property type="component" value="Unassembled WGS sequence"/>
</dbReference>
<keyword evidence="6" id="KW-1000">Mitochondrion outer membrane</keyword>
<feature type="non-terminal residue" evidence="9">
    <location>
        <position position="1"/>
    </location>
</feature>
<proteinExistence type="predicted"/>
<keyword evidence="5" id="KW-0053">Apoptosis</keyword>
<dbReference type="GO" id="GO:0005741">
    <property type="term" value="C:mitochondrial outer membrane"/>
    <property type="evidence" value="ECO:0007669"/>
    <property type="project" value="UniProtKB-SubCell"/>
</dbReference>
<name>A0A094L7K7_ANTCR</name>
<evidence type="ECO:0000256" key="3">
    <source>
        <dbReference type="ARBA" id="ARBA00015802"/>
    </source>
</evidence>
<evidence type="ECO:0000256" key="5">
    <source>
        <dbReference type="ARBA" id="ARBA00022703"/>
    </source>
</evidence>
<evidence type="ECO:0000256" key="7">
    <source>
        <dbReference type="ARBA" id="ARBA00023128"/>
    </source>
</evidence>
<dbReference type="Pfam" id="PF06393">
    <property type="entry name" value="BID"/>
    <property type="match status" value="1"/>
</dbReference>
<evidence type="ECO:0000313" key="9">
    <source>
        <dbReference type="EMBL" id="KFZ60069.1"/>
    </source>
</evidence>
<dbReference type="PANTHER" id="PTHR35447">
    <property type="entry name" value="BH3-INTERACTING DOMAIN DEATH AGONIST"/>
    <property type="match status" value="1"/>
</dbReference>
<dbReference type="GO" id="GO:0001836">
    <property type="term" value="P:release of cytochrome c from mitochondria"/>
    <property type="evidence" value="ECO:0007669"/>
    <property type="project" value="UniProtKB-ARBA"/>
</dbReference>
<dbReference type="AlphaFoldDB" id="A0A094L7K7"/>
<dbReference type="GO" id="GO:2001244">
    <property type="term" value="P:positive regulation of intrinsic apoptotic signaling pathway"/>
    <property type="evidence" value="ECO:0007669"/>
    <property type="project" value="TreeGrafter"/>
</dbReference>
<dbReference type="SUPFAM" id="SSF56854">
    <property type="entry name" value="Bcl-2 inhibitors of programmed cell death"/>
    <property type="match status" value="1"/>
</dbReference>
<dbReference type="PIRSF" id="PIRSF038018">
    <property type="entry name" value="BID"/>
    <property type="match status" value="1"/>
</dbReference>
<evidence type="ECO:0000256" key="8">
    <source>
        <dbReference type="ARBA" id="ARBA00023136"/>
    </source>
</evidence>
<dbReference type="GO" id="GO:0035556">
    <property type="term" value="P:intracellular signal transduction"/>
    <property type="evidence" value="ECO:0007669"/>
    <property type="project" value="UniProtKB-ARBA"/>
</dbReference>
<dbReference type="GO" id="GO:2001238">
    <property type="term" value="P:positive regulation of extrinsic apoptotic signaling pathway"/>
    <property type="evidence" value="ECO:0007669"/>
    <property type="project" value="TreeGrafter"/>
</dbReference>
<dbReference type="FunFam" id="1.10.437.10:FF:000010">
    <property type="entry name" value="BH3-interacting domain death agonist"/>
    <property type="match status" value="1"/>
</dbReference>
<feature type="non-terminal residue" evidence="9">
    <location>
        <position position="184"/>
    </location>
</feature>
<accession>A0A094L7K7</accession>
<evidence type="ECO:0000256" key="1">
    <source>
        <dbReference type="ARBA" id="ARBA00004294"/>
    </source>
</evidence>
<gene>
    <name evidence="9" type="ORF">N321_02467</name>
</gene>
<organism evidence="9 10">
    <name type="scientific">Antrostomus carolinensis</name>
    <name type="common">Chuck-will's-widow</name>
    <name type="synonym">Caprimulgus carolinensis</name>
    <dbReference type="NCBI Taxonomy" id="279965"/>
    <lineage>
        <taxon>Eukaryota</taxon>
        <taxon>Metazoa</taxon>
        <taxon>Chordata</taxon>
        <taxon>Craniata</taxon>
        <taxon>Vertebrata</taxon>
        <taxon>Euteleostomi</taxon>
        <taxon>Archelosauria</taxon>
        <taxon>Archosauria</taxon>
        <taxon>Dinosauria</taxon>
        <taxon>Saurischia</taxon>
        <taxon>Theropoda</taxon>
        <taxon>Coelurosauria</taxon>
        <taxon>Aves</taxon>
        <taxon>Neognathae</taxon>
        <taxon>Neoaves</taxon>
        <taxon>Strisores</taxon>
        <taxon>Caprimulgiformes</taxon>
        <taxon>Caprimulgidae</taxon>
        <taxon>Antrostomus</taxon>
    </lineage>
</organism>
<protein>
    <recommendedName>
        <fullName evidence="3">BH3-interacting domain death agonist</fullName>
    </recommendedName>
</protein>
<evidence type="ECO:0000256" key="4">
    <source>
        <dbReference type="ARBA" id="ARBA00022490"/>
    </source>
</evidence>
<keyword evidence="8" id="KW-0472">Membrane</keyword>
<comment type="subcellular location">
    <subcellularLocation>
        <location evidence="2">Cytoplasm</location>
    </subcellularLocation>
    <subcellularLocation>
        <location evidence="1">Mitochondrion outer membrane</location>
    </subcellularLocation>
</comment>
<sequence length="184" mass="20932">NGSVQMESALLYTFLDVSSDCQFREQLQSLQSQGLVSSLKGTYCYEDELELQTDGNRSGHLQNGEPVFDHEVNEEVIRNIAAQLAEVGDQFDKEIRAREVNDLVQHFLNENLSSEEMTRRMSKAVEALARAIPSDMEQEKAMLVLAMVLTKRIANTMPSLLQRVFSTTVNYISQQLHNYIIRMV</sequence>
<evidence type="ECO:0000256" key="6">
    <source>
        <dbReference type="ARBA" id="ARBA00022787"/>
    </source>
</evidence>
<dbReference type="EMBL" id="KL352880">
    <property type="protein sequence ID" value="KFZ60069.1"/>
    <property type="molecule type" value="Genomic_DNA"/>
</dbReference>
<dbReference type="GO" id="GO:0090200">
    <property type="term" value="P:positive regulation of release of cytochrome c from mitochondria"/>
    <property type="evidence" value="ECO:0007669"/>
    <property type="project" value="UniProtKB-ARBA"/>
</dbReference>
<dbReference type="Gene3D" id="1.10.437.10">
    <property type="entry name" value="Blc2-like"/>
    <property type="match status" value="1"/>
</dbReference>
<dbReference type="GO" id="GO:0033554">
    <property type="term" value="P:cellular response to stress"/>
    <property type="evidence" value="ECO:0007669"/>
    <property type="project" value="UniProtKB-ARBA"/>
</dbReference>
<reference evidence="9 10" key="1">
    <citation type="submission" date="2014-04" db="EMBL/GenBank/DDBJ databases">
        <title>Genome evolution of avian class.</title>
        <authorList>
            <person name="Zhang G."/>
            <person name="Li C."/>
        </authorList>
    </citation>
    <scope>NUCLEOTIDE SEQUENCE [LARGE SCALE GENOMIC DNA]</scope>
    <source>
        <strain evidence="9">BGI_N321</strain>
    </source>
</reference>
<keyword evidence="7" id="KW-0496">Mitochondrion</keyword>
<dbReference type="GO" id="GO:0005829">
    <property type="term" value="C:cytosol"/>
    <property type="evidence" value="ECO:0007669"/>
    <property type="project" value="UniProtKB-ARBA"/>
</dbReference>
<dbReference type="InterPro" id="IPR010479">
    <property type="entry name" value="BID"/>
</dbReference>
<keyword evidence="10" id="KW-1185">Reference proteome</keyword>
<keyword evidence="4" id="KW-0963">Cytoplasm</keyword>
<dbReference type="PANTHER" id="PTHR35447:SF1">
    <property type="entry name" value="BH3-INTERACTING DOMAIN DEATH AGONIST"/>
    <property type="match status" value="1"/>
</dbReference>